<organism evidence="1 2">
    <name type="scientific">Onchocerca volvulus</name>
    <dbReference type="NCBI Taxonomy" id="6282"/>
    <lineage>
        <taxon>Eukaryota</taxon>
        <taxon>Metazoa</taxon>
        <taxon>Ecdysozoa</taxon>
        <taxon>Nematoda</taxon>
        <taxon>Chromadorea</taxon>
        <taxon>Rhabditida</taxon>
        <taxon>Spirurina</taxon>
        <taxon>Spiruromorpha</taxon>
        <taxon>Filarioidea</taxon>
        <taxon>Onchocercidae</taxon>
        <taxon>Onchocerca</taxon>
    </lineage>
</organism>
<evidence type="ECO:0000313" key="2">
    <source>
        <dbReference type="Proteomes" id="UP000024404"/>
    </source>
</evidence>
<dbReference type="Proteomes" id="UP000024404">
    <property type="component" value="Unassembled WGS sequence"/>
</dbReference>
<dbReference type="AlphaFoldDB" id="A0A8R1U0X3"/>
<dbReference type="EMBL" id="CMVM020000023">
    <property type="status" value="NOT_ANNOTATED_CDS"/>
    <property type="molecule type" value="Genomic_DNA"/>
</dbReference>
<evidence type="ECO:0000313" key="1">
    <source>
        <dbReference type="EnsemblMetazoa" id="OVOC962.1"/>
    </source>
</evidence>
<reference evidence="2" key="1">
    <citation type="submission" date="2013-10" db="EMBL/GenBank/DDBJ databases">
        <title>Genome sequencing of Onchocerca volvulus.</title>
        <authorList>
            <person name="Cotton J."/>
            <person name="Tsai J."/>
            <person name="Stanley E."/>
            <person name="Tracey A."/>
            <person name="Holroyd N."/>
            <person name="Lustigman S."/>
            <person name="Berriman M."/>
        </authorList>
    </citation>
    <scope>NUCLEOTIDE SEQUENCE</scope>
</reference>
<protein>
    <submittedName>
        <fullName evidence="1">Uncharacterized protein</fullName>
    </submittedName>
</protein>
<reference evidence="1" key="2">
    <citation type="submission" date="2022-06" db="UniProtKB">
        <authorList>
            <consortium name="EnsemblMetazoa"/>
        </authorList>
    </citation>
    <scope>IDENTIFICATION</scope>
</reference>
<sequence length="106" mass="11882">MLLSPTLMCKVNRKISFGCQSSKIGEEKERPTLRHVLGPFDFAASFGSLSSRETQTGEGPYENSKLTRWKTCDFVVYTFSTTANPSSPPGGIPDELYRLLEFHLFV</sequence>
<dbReference type="EnsemblMetazoa" id="OVOC962.1">
    <property type="protein sequence ID" value="OVOC962.1"/>
    <property type="gene ID" value="WBGene00237771"/>
</dbReference>
<accession>A0A8R1U0X3</accession>
<name>A0A8R1U0X3_ONCVO</name>
<proteinExistence type="predicted"/>
<keyword evidence="2" id="KW-1185">Reference proteome</keyword>